<accession>A0A4U6V0I3</accession>
<organism evidence="1 2">
    <name type="scientific">Setaria viridis</name>
    <name type="common">Green bristlegrass</name>
    <name type="synonym">Setaria italica subsp. viridis</name>
    <dbReference type="NCBI Taxonomy" id="4556"/>
    <lineage>
        <taxon>Eukaryota</taxon>
        <taxon>Viridiplantae</taxon>
        <taxon>Streptophyta</taxon>
        <taxon>Embryophyta</taxon>
        <taxon>Tracheophyta</taxon>
        <taxon>Spermatophyta</taxon>
        <taxon>Magnoliopsida</taxon>
        <taxon>Liliopsida</taxon>
        <taxon>Poales</taxon>
        <taxon>Poaceae</taxon>
        <taxon>PACMAD clade</taxon>
        <taxon>Panicoideae</taxon>
        <taxon>Panicodae</taxon>
        <taxon>Paniceae</taxon>
        <taxon>Cenchrinae</taxon>
        <taxon>Setaria</taxon>
    </lineage>
</organism>
<dbReference type="EMBL" id="CM016555">
    <property type="protein sequence ID" value="TKW22550.1"/>
    <property type="molecule type" value="Genomic_DNA"/>
</dbReference>
<reference evidence="1" key="1">
    <citation type="submission" date="2019-03" db="EMBL/GenBank/DDBJ databases">
        <title>WGS assembly of Setaria viridis.</title>
        <authorList>
            <person name="Huang P."/>
            <person name="Jenkins J."/>
            <person name="Grimwood J."/>
            <person name="Barry K."/>
            <person name="Healey A."/>
            <person name="Mamidi S."/>
            <person name="Sreedasyam A."/>
            <person name="Shu S."/>
            <person name="Feldman M."/>
            <person name="Wu J."/>
            <person name="Yu Y."/>
            <person name="Chen C."/>
            <person name="Johnson J."/>
            <person name="Rokhsar D."/>
            <person name="Baxter I."/>
            <person name="Schmutz J."/>
            <person name="Brutnell T."/>
            <person name="Kellogg E."/>
        </authorList>
    </citation>
    <scope>NUCLEOTIDE SEQUENCE [LARGE SCALE GENOMIC DNA]</scope>
</reference>
<evidence type="ECO:0000313" key="1">
    <source>
        <dbReference type="EMBL" id="TKW22550.1"/>
    </source>
</evidence>
<sequence length="140" mass="16169">MIVVPKRGGVLGFTNTRVMNKCLLAKWIFKIERGDDNICCNLLRKKYLGHKGFYSCRKSGGSQFWRGLQEVQECCQRGLVYIVGDGNKTRFWQDVWKGACPLKIAFPGLYEICNQQSWTVAEVLRDGEIQLTFHRNFGER</sequence>
<protein>
    <submittedName>
        <fullName evidence="1">Uncharacterized protein</fullName>
    </submittedName>
</protein>
<proteinExistence type="predicted"/>
<dbReference type="OMA" id="WIFKIER"/>
<evidence type="ECO:0000313" key="2">
    <source>
        <dbReference type="Proteomes" id="UP000298652"/>
    </source>
</evidence>
<dbReference type="AlphaFoldDB" id="A0A4U6V0I3"/>
<name>A0A4U6V0I3_SETVI</name>
<dbReference type="PANTHER" id="PTHR36617:SF5">
    <property type="entry name" value="OS05G0421675 PROTEIN"/>
    <property type="match status" value="1"/>
</dbReference>
<gene>
    <name evidence="1" type="ORF">SEVIR_4G236000v2</name>
</gene>
<dbReference type="Proteomes" id="UP000298652">
    <property type="component" value="Chromosome 4"/>
</dbReference>
<dbReference type="Gramene" id="TKW22550">
    <property type="protein sequence ID" value="TKW22550"/>
    <property type="gene ID" value="SEVIR_4G236000v2"/>
</dbReference>
<keyword evidence="2" id="KW-1185">Reference proteome</keyword>
<dbReference type="PANTHER" id="PTHR36617">
    <property type="entry name" value="PROTEIN, PUTATIVE-RELATED"/>
    <property type="match status" value="1"/>
</dbReference>